<comment type="caution">
    <text evidence="1">The sequence shown here is derived from an EMBL/GenBank/DDBJ whole genome shotgun (WGS) entry which is preliminary data.</text>
</comment>
<dbReference type="EMBL" id="CM046391">
    <property type="protein sequence ID" value="KAI8560212.1"/>
    <property type="molecule type" value="Genomic_DNA"/>
</dbReference>
<sequence>MPSGSDKLYTGSKDKNVMVWDCQSGQAWNTQTSMDLSLNGPVGQVYALVVGNDLLFAGTKDGTILAWRFNAVENRFDPAATLKGHTLAVVTLVVGANRLYSGSMEIYKSQW</sequence>
<dbReference type="Proteomes" id="UP001062846">
    <property type="component" value="Chromosome 4"/>
</dbReference>
<reference evidence="1" key="1">
    <citation type="submission" date="2022-02" db="EMBL/GenBank/DDBJ databases">
        <title>Plant Genome Project.</title>
        <authorList>
            <person name="Zhang R.-G."/>
        </authorList>
    </citation>
    <scope>NUCLEOTIDE SEQUENCE</scope>
    <source>
        <strain evidence="1">AT1</strain>
    </source>
</reference>
<keyword evidence="2" id="KW-1185">Reference proteome</keyword>
<organism evidence="1 2">
    <name type="scientific">Rhododendron molle</name>
    <name type="common">Chinese azalea</name>
    <name type="synonym">Azalea mollis</name>
    <dbReference type="NCBI Taxonomy" id="49168"/>
    <lineage>
        <taxon>Eukaryota</taxon>
        <taxon>Viridiplantae</taxon>
        <taxon>Streptophyta</taxon>
        <taxon>Embryophyta</taxon>
        <taxon>Tracheophyta</taxon>
        <taxon>Spermatophyta</taxon>
        <taxon>Magnoliopsida</taxon>
        <taxon>eudicotyledons</taxon>
        <taxon>Gunneridae</taxon>
        <taxon>Pentapetalae</taxon>
        <taxon>asterids</taxon>
        <taxon>Ericales</taxon>
        <taxon>Ericaceae</taxon>
        <taxon>Ericoideae</taxon>
        <taxon>Rhodoreae</taxon>
        <taxon>Rhododendron</taxon>
    </lineage>
</organism>
<protein>
    <submittedName>
        <fullName evidence="1">Uncharacterized protein</fullName>
    </submittedName>
</protein>
<name>A0ACC0P3I1_RHOML</name>
<accession>A0ACC0P3I1</accession>
<evidence type="ECO:0000313" key="2">
    <source>
        <dbReference type="Proteomes" id="UP001062846"/>
    </source>
</evidence>
<evidence type="ECO:0000313" key="1">
    <source>
        <dbReference type="EMBL" id="KAI8560212.1"/>
    </source>
</evidence>
<proteinExistence type="predicted"/>
<gene>
    <name evidence="1" type="ORF">RHMOL_Rhmol04G0238400</name>
</gene>